<comment type="caution">
    <text evidence="1">The sequence shown here is derived from an EMBL/GenBank/DDBJ whole genome shotgun (WGS) entry which is preliminary data.</text>
</comment>
<reference evidence="1 2" key="1">
    <citation type="submission" date="2018-03" db="EMBL/GenBank/DDBJ databases">
        <title>The ancient ancestry and fast evolution of plastids.</title>
        <authorList>
            <person name="Moore K.R."/>
            <person name="Magnabosco C."/>
            <person name="Momper L."/>
            <person name="Gold D.A."/>
            <person name="Bosak T."/>
            <person name="Fournier G.P."/>
        </authorList>
    </citation>
    <scope>NUCLEOTIDE SEQUENCE [LARGE SCALE GENOMIC DNA]</scope>
    <source>
        <strain evidence="1 2">CCALA 037</strain>
    </source>
</reference>
<dbReference type="NCBIfam" id="NF047389">
    <property type="entry name" value="ATPase_Sll1717"/>
    <property type="match status" value="1"/>
</dbReference>
<dbReference type="RefSeq" id="WP_106310616.1">
    <property type="nucleotide sequence ID" value="NZ_PVWO01000422.1"/>
</dbReference>
<accession>A0A2T1FX91</accession>
<sequence length="591" mass="68116">METGFFAYSGQPKSSGDSIEEAIKIINNTGDILLTSWKIFSINGKTIIEDIIKAIDNADYFCADLTGLSDNVIFELGYAISKNKSIFLILDSSHTESIRKYNELSLLTTTGHKKYINSLDIVESFNSFISKPVVKEKQVKRQSSNSIKPLLFIKGQFDSSYSRAISTKILDSKIPCTIDDASESSVQPVEWYLEHLNNAVLLEFSSVSRQGYELQNSKCSLVAGIAYGYGLDILMLAEKPYEAPVDYRNVLITYEDKKQCEKIVSEFLEPLKNNLLEYYSQQRTSQDRKKQITNFQRISFGEFLAEHESDELSDYYVETFNLDELIKNDYNIVIGRKGTGKTATLYYLKNRLEKDARNHVCLIKPMNLEIDSLVNIMQVPSEEYERGYLVQSVWKFLIYTEIAKSVYLKIETKPLYALNTNELEFKQFVEENSELFLKDFSDRLEEKLEDIRQSNMLSEGNSSSHSKIKLAEIIHEKILAKIRNLLSSLFDKEKKIVVLIDNLDKSWKKNNKLDLQSEWILGLLSVTGKIFRELSSFTIKGKQREIDFHLTVFLRSDIFKYIIEKASEPDKIEYTNLLKLGDKDILFRIIE</sequence>
<name>A0A2T1FX91_9CYAN</name>
<evidence type="ECO:0000313" key="1">
    <source>
        <dbReference type="EMBL" id="PSB49607.1"/>
    </source>
</evidence>
<protein>
    <submittedName>
        <fullName evidence="1">Uncharacterized protein</fullName>
    </submittedName>
</protein>
<dbReference type="SUPFAM" id="SSF52309">
    <property type="entry name" value="N-(deoxy)ribosyltransferase-like"/>
    <property type="match status" value="1"/>
</dbReference>
<dbReference type="InterPro" id="IPR059206">
    <property type="entry name" value="Sll1717-like"/>
</dbReference>
<dbReference type="OrthoDB" id="9179688at2"/>
<gene>
    <name evidence="1" type="ORF">C7B77_23400</name>
</gene>
<keyword evidence="2" id="KW-1185">Reference proteome</keyword>
<proteinExistence type="predicted"/>
<evidence type="ECO:0000313" key="2">
    <source>
        <dbReference type="Proteomes" id="UP000238937"/>
    </source>
</evidence>
<dbReference type="EMBL" id="PVWO01000422">
    <property type="protein sequence ID" value="PSB49607.1"/>
    <property type="molecule type" value="Genomic_DNA"/>
</dbReference>
<dbReference type="Proteomes" id="UP000238937">
    <property type="component" value="Unassembled WGS sequence"/>
</dbReference>
<feature type="non-terminal residue" evidence="1">
    <location>
        <position position="591"/>
    </location>
</feature>
<organism evidence="1 2">
    <name type="scientific">Chamaesiphon polymorphus CCALA 037</name>
    <dbReference type="NCBI Taxonomy" id="2107692"/>
    <lineage>
        <taxon>Bacteria</taxon>
        <taxon>Bacillati</taxon>
        <taxon>Cyanobacteriota</taxon>
        <taxon>Cyanophyceae</taxon>
        <taxon>Gomontiellales</taxon>
        <taxon>Chamaesiphonaceae</taxon>
        <taxon>Chamaesiphon</taxon>
    </lineage>
</organism>
<dbReference type="AlphaFoldDB" id="A0A2T1FX91"/>
<dbReference type="Gene3D" id="3.40.50.450">
    <property type="match status" value="1"/>
</dbReference>